<dbReference type="AlphaFoldDB" id="A0A9P0BMC1"/>
<evidence type="ECO:0000256" key="1">
    <source>
        <dbReference type="SAM" id="Phobius"/>
    </source>
</evidence>
<dbReference type="Proteomes" id="UP001154078">
    <property type="component" value="Chromosome 9"/>
</dbReference>
<evidence type="ECO:0000313" key="3">
    <source>
        <dbReference type="Proteomes" id="UP001154078"/>
    </source>
</evidence>
<name>A0A9P0BMC1_BRAAE</name>
<evidence type="ECO:0000313" key="2">
    <source>
        <dbReference type="EMBL" id="CAH0564596.1"/>
    </source>
</evidence>
<dbReference type="InterPro" id="IPR031720">
    <property type="entry name" value="DUF4728"/>
</dbReference>
<feature type="transmembrane region" description="Helical" evidence="1">
    <location>
        <begin position="97"/>
        <end position="117"/>
    </location>
</feature>
<keyword evidence="1" id="KW-0472">Membrane</keyword>
<keyword evidence="3" id="KW-1185">Reference proteome</keyword>
<proteinExistence type="predicted"/>
<feature type="transmembrane region" description="Helical" evidence="1">
    <location>
        <begin position="69"/>
        <end position="91"/>
    </location>
</feature>
<accession>A0A9P0BMC1</accession>
<gene>
    <name evidence="2" type="ORF">MELIAE_LOCUS13108</name>
</gene>
<feature type="transmembrane region" description="Helical" evidence="1">
    <location>
        <begin position="40"/>
        <end position="62"/>
    </location>
</feature>
<reference evidence="2" key="1">
    <citation type="submission" date="2021-12" db="EMBL/GenBank/DDBJ databases">
        <authorList>
            <person name="King R."/>
        </authorList>
    </citation>
    <scope>NUCLEOTIDE SEQUENCE</scope>
</reference>
<keyword evidence="1" id="KW-1133">Transmembrane helix</keyword>
<keyword evidence="1" id="KW-0812">Transmembrane</keyword>
<dbReference type="OrthoDB" id="8118226at2759"/>
<protein>
    <submittedName>
        <fullName evidence="2">Uncharacterized protein</fullName>
    </submittedName>
</protein>
<organism evidence="2 3">
    <name type="scientific">Brassicogethes aeneus</name>
    <name type="common">Rape pollen beetle</name>
    <name type="synonym">Meligethes aeneus</name>
    <dbReference type="NCBI Taxonomy" id="1431903"/>
    <lineage>
        <taxon>Eukaryota</taxon>
        <taxon>Metazoa</taxon>
        <taxon>Ecdysozoa</taxon>
        <taxon>Arthropoda</taxon>
        <taxon>Hexapoda</taxon>
        <taxon>Insecta</taxon>
        <taxon>Pterygota</taxon>
        <taxon>Neoptera</taxon>
        <taxon>Endopterygota</taxon>
        <taxon>Coleoptera</taxon>
        <taxon>Polyphaga</taxon>
        <taxon>Cucujiformia</taxon>
        <taxon>Nitidulidae</taxon>
        <taxon>Meligethinae</taxon>
        <taxon>Brassicogethes</taxon>
    </lineage>
</organism>
<dbReference type="Pfam" id="PF15860">
    <property type="entry name" value="DUF4728"/>
    <property type="match status" value="1"/>
</dbReference>
<dbReference type="EMBL" id="OV121140">
    <property type="protein sequence ID" value="CAH0564596.1"/>
    <property type="molecule type" value="Genomic_DNA"/>
</dbReference>
<feature type="transmembrane region" description="Helical" evidence="1">
    <location>
        <begin position="12"/>
        <end position="34"/>
    </location>
</feature>
<sequence>MSERIRSPTSAKVVAWLFIILFIVSIVYIIIQLIKNQAKGAITNIVGSAIEILFSSLILVGLKRNSRYCLLPWLILNGLSAVLGCILAAWSLVSLNFLLFITLAFLIGLKVTGLFIVNSNFKRMGSI</sequence>